<feature type="signal peptide" evidence="1">
    <location>
        <begin position="1"/>
        <end position="25"/>
    </location>
</feature>
<dbReference type="PANTHER" id="PTHR31676:SF156">
    <property type="entry name" value="F22D16.19 PROTEIN"/>
    <property type="match status" value="1"/>
</dbReference>
<proteinExistence type="predicted"/>
<evidence type="ECO:0000256" key="1">
    <source>
        <dbReference type="SAM" id="SignalP"/>
    </source>
</evidence>
<sequence>MFTVRLIAFPLLIIFLTTLPPLITAAVDGGTSLSAYDLLESYDFPVGILPKGVTGYDLDKSTGKFSAYLNGSCSFALEGSYQLRYKSKFGGYIAKVKYLHLYAGQKMLRTSAD</sequence>
<accession>A0ABS8T8V1</accession>
<protein>
    <submittedName>
        <fullName evidence="2">Uncharacterized protein</fullName>
    </submittedName>
</protein>
<dbReference type="InterPro" id="IPR007493">
    <property type="entry name" value="DUF538"/>
</dbReference>
<evidence type="ECO:0000313" key="3">
    <source>
        <dbReference type="Proteomes" id="UP000823775"/>
    </source>
</evidence>
<dbReference type="InterPro" id="IPR036758">
    <property type="entry name" value="At5g01610-like"/>
</dbReference>
<dbReference type="Gene3D" id="2.30.240.10">
    <property type="entry name" value="At5g01610-like"/>
    <property type="match status" value="1"/>
</dbReference>
<keyword evidence="3" id="KW-1185">Reference proteome</keyword>
<comment type="caution">
    <text evidence="2">The sequence shown here is derived from an EMBL/GenBank/DDBJ whole genome shotgun (WGS) entry which is preliminary data.</text>
</comment>
<organism evidence="2 3">
    <name type="scientific">Datura stramonium</name>
    <name type="common">Jimsonweed</name>
    <name type="synonym">Common thornapple</name>
    <dbReference type="NCBI Taxonomy" id="4076"/>
    <lineage>
        <taxon>Eukaryota</taxon>
        <taxon>Viridiplantae</taxon>
        <taxon>Streptophyta</taxon>
        <taxon>Embryophyta</taxon>
        <taxon>Tracheophyta</taxon>
        <taxon>Spermatophyta</taxon>
        <taxon>Magnoliopsida</taxon>
        <taxon>eudicotyledons</taxon>
        <taxon>Gunneridae</taxon>
        <taxon>Pentapetalae</taxon>
        <taxon>asterids</taxon>
        <taxon>lamiids</taxon>
        <taxon>Solanales</taxon>
        <taxon>Solanaceae</taxon>
        <taxon>Solanoideae</taxon>
        <taxon>Datureae</taxon>
        <taxon>Datura</taxon>
    </lineage>
</organism>
<evidence type="ECO:0000313" key="2">
    <source>
        <dbReference type="EMBL" id="MCD7467842.1"/>
    </source>
</evidence>
<gene>
    <name evidence="2" type="ORF">HAX54_005488</name>
</gene>
<dbReference type="PANTHER" id="PTHR31676">
    <property type="entry name" value="T31J12.3 PROTEIN-RELATED"/>
    <property type="match status" value="1"/>
</dbReference>
<reference evidence="2 3" key="1">
    <citation type="journal article" date="2021" name="BMC Genomics">
        <title>Datura genome reveals duplications of psychoactive alkaloid biosynthetic genes and high mutation rate following tissue culture.</title>
        <authorList>
            <person name="Rajewski A."/>
            <person name="Carter-House D."/>
            <person name="Stajich J."/>
            <person name="Litt A."/>
        </authorList>
    </citation>
    <scope>NUCLEOTIDE SEQUENCE [LARGE SCALE GENOMIC DNA]</scope>
    <source>
        <strain evidence="2">AR-01</strain>
    </source>
</reference>
<dbReference type="SUPFAM" id="SSF141562">
    <property type="entry name" value="At5g01610-like"/>
    <property type="match status" value="1"/>
</dbReference>
<dbReference type="EMBL" id="JACEIK010001274">
    <property type="protein sequence ID" value="MCD7467842.1"/>
    <property type="molecule type" value="Genomic_DNA"/>
</dbReference>
<dbReference type="Pfam" id="PF04398">
    <property type="entry name" value="DUF538"/>
    <property type="match status" value="1"/>
</dbReference>
<dbReference type="Proteomes" id="UP000823775">
    <property type="component" value="Unassembled WGS sequence"/>
</dbReference>
<keyword evidence="1" id="KW-0732">Signal</keyword>
<feature type="chain" id="PRO_5046859783" evidence="1">
    <location>
        <begin position="26"/>
        <end position="113"/>
    </location>
</feature>
<name>A0ABS8T8V1_DATST</name>